<dbReference type="SUPFAM" id="SSF55073">
    <property type="entry name" value="Nucleotide cyclase"/>
    <property type="match status" value="1"/>
</dbReference>
<evidence type="ECO:0000256" key="1">
    <source>
        <dbReference type="ARBA" id="ARBA00001946"/>
    </source>
</evidence>
<dbReference type="PROSITE" id="PS50887">
    <property type="entry name" value="GGDEF"/>
    <property type="match status" value="1"/>
</dbReference>
<dbReference type="InterPro" id="IPR000160">
    <property type="entry name" value="GGDEF_dom"/>
</dbReference>
<dbReference type="OrthoDB" id="9813903at2"/>
<comment type="cofactor">
    <cofactor evidence="1">
        <name>Mg(2+)</name>
        <dbReference type="ChEBI" id="CHEBI:18420"/>
    </cofactor>
</comment>
<organism evidence="6 7">
    <name type="scientific">Alteromonas naphthalenivorans</name>
    <dbReference type="NCBI Taxonomy" id="715451"/>
    <lineage>
        <taxon>Bacteria</taxon>
        <taxon>Pseudomonadati</taxon>
        <taxon>Pseudomonadota</taxon>
        <taxon>Gammaproteobacteria</taxon>
        <taxon>Alteromonadales</taxon>
        <taxon>Alteromonadaceae</taxon>
        <taxon>Alteromonas/Salinimonas group</taxon>
        <taxon>Alteromonas</taxon>
    </lineage>
</organism>
<dbReference type="GO" id="GO:0052621">
    <property type="term" value="F:diguanylate cyclase activity"/>
    <property type="evidence" value="ECO:0007669"/>
    <property type="project" value="UniProtKB-EC"/>
</dbReference>
<evidence type="ECO:0000259" key="5">
    <source>
        <dbReference type="PROSITE" id="PS50887"/>
    </source>
</evidence>
<keyword evidence="4" id="KW-0812">Transmembrane</keyword>
<dbReference type="HOGENOM" id="CLU_000445_11_1_6"/>
<dbReference type="EMBL" id="CP002339">
    <property type="protein sequence ID" value="AEF05159.1"/>
    <property type="molecule type" value="Genomic_DNA"/>
</dbReference>
<evidence type="ECO:0000313" key="6">
    <source>
        <dbReference type="EMBL" id="AEF05159.1"/>
    </source>
</evidence>
<feature type="transmembrane region" description="Helical" evidence="4">
    <location>
        <begin position="52"/>
        <end position="70"/>
    </location>
</feature>
<keyword evidence="4" id="KW-0472">Membrane</keyword>
<evidence type="ECO:0000256" key="4">
    <source>
        <dbReference type="SAM" id="Phobius"/>
    </source>
</evidence>
<feature type="domain" description="GGDEF" evidence="5">
    <location>
        <begin position="224"/>
        <end position="352"/>
    </location>
</feature>
<evidence type="ECO:0000256" key="2">
    <source>
        <dbReference type="ARBA" id="ARBA00012528"/>
    </source>
</evidence>
<reference evidence="6 7" key="1">
    <citation type="journal article" date="2011" name="J. Bacteriol.">
        <title>Complete genome sequence of the polycyclic aromatic hydrocarbon-degrading bacterium Alteromonas sp. strain SN2.</title>
        <authorList>
            <person name="Jin H.M."/>
            <person name="Jeong H."/>
            <person name="Moon E.J."/>
            <person name="Math R.K."/>
            <person name="Lee K."/>
            <person name="Kim H.J."/>
            <person name="Jeon C.O."/>
            <person name="Oh T.K."/>
            <person name="Kim J.F."/>
        </authorList>
    </citation>
    <scope>NUCLEOTIDE SEQUENCE [LARGE SCALE GENOMIC DNA]</scope>
    <source>
        <strain evidence="7">JCM 17741 / KACC 18427 / KCTC 11700BP / SN2</strain>
    </source>
</reference>
<dbReference type="KEGG" id="alt:ambt_18330"/>
<comment type="catalytic activity">
    <reaction evidence="3">
        <text>2 GTP = 3',3'-c-di-GMP + 2 diphosphate</text>
        <dbReference type="Rhea" id="RHEA:24898"/>
        <dbReference type="ChEBI" id="CHEBI:33019"/>
        <dbReference type="ChEBI" id="CHEBI:37565"/>
        <dbReference type="ChEBI" id="CHEBI:58805"/>
        <dbReference type="EC" id="2.7.7.65"/>
    </reaction>
</comment>
<name>F5ZFM4_ALTNA</name>
<dbReference type="SMART" id="SM00267">
    <property type="entry name" value="GGDEF"/>
    <property type="match status" value="1"/>
</dbReference>
<sequence length="352" mass="39767">MDSISVRQFLKSNHQNDAEIKRRRLTLYFISYVGGTIMAVLAIQNVFRGDHLLAFFLGLFSVSVYGNAVLSHLYNKNDIFYYLAGALVIVMISTITITGGYHNTGLYFVFPLICIQIIVVQFRAAIVYVSVTMLLVFLIVSNQDVIPASYRPEDVSRFLISLSCFIAVFFIGEYFWHQSRKEMMSDNLEKMRQAHTDPLTKIPNRRFLESVYFERAINNPVDYFPLSAVVVDVDFFKKINDTYGHDVGDKVLIHLAQIMRSAIRSTDLVSRTGGEEFLIIYPATPLSVAVKLAEKIRIEIESTPFEDGDIRHPLTSSFGVATALADVNVEAAIKLADDNLYEAKRTGRNCVV</sequence>
<feature type="transmembrane region" description="Helical" evidence="4">
    <location>
        <begin position="127"/>
        <end position="146"/>
    </location>
</feature>
<protein>
    <recommendedName>
        <fullName evidence="2">diguanylate cyclase</fullName>
        <ecNumber evidence="2">2.7.7.65</ecNumber>
    </recommendedName>
</protein>
<dbReference type="InterPro" id="IPR050469">
    <property type="entry name" value="Diguanylate_Cyclase"/>
</dbReference>
<dbReference type="Gene3D" id="3.30.70.270">
    <property type="match status" value="1"/>
</dbReference>
<evidence type="ECO:0000313" key="7">
    <source>
        <dbReference type="Proteomes" id="UP000000683"/>
    </source>
</evidence>
<dbReference type="InterPro" id="IPR029787">
    <property type="entry name" value="Nucleotide_cyclase"/>
</dbReference>
<feature type="transmembrane region" description="Helical" evidence="4">
    <location>
        <begin position="79"/>
        <end position="98"/>
    </location>
</feature>
<keyword evidence="4" id="KW-1133">Transmembrane helix</keyword>
<keyword evidence="7" id="KW-1185">Reference proteome</keyword>
<accession>F5ZFM4</accession>
<feature type="transmembrane region" description="Helical" evidence="4">
    <location>
        <begin position="25"/>
        <end position="46"/>
    </location>
</feature>
<evidence type="ECO:0000256" key="3">
    <source>
        <dbReference type="ARBA" id="ARBA00034247"/>
    </source>
</evidence>
<dbReference type="Pfam" id="PF00990">
    <property type="entry name" value="GGDEF"/>
    <property type="match status" value="1"/>
</dbReference>
<dbReference type="Proteomes" id="UP000000683">
    <property type="component" value="Chromosome"/>
</dbReference>
<gene>
    <name evidence="6" type="ordered locus">ambt_18330</name>
</gene>
<feature type="transmembrane region" description="Helical" evidence="4">
    <location>
        <begin position="158"/>
        <end position="176"/>
    </location>
</feature>
<dbReference type="PANTHER" id="PTHR45138:SF9">
    <property type="entry name" value="DIGUANYLATE CYCLASE DGCM-RELATED"/>
    <property type="match status" value="1"/>
</dbReference>
<dbReference type="EC" id="2.7.7.65" evidence="2"/>
<dbReference type="AlphaFoldDB" id="F5ZFM4"/>
<dbReference type="CDD" id="cd01949">
    <property type="entry name" value="GGDEF"/>
    <property type="match status" value="1"/>
</dbReference>
<dbReference type="NCBIfam" id="TIGR00254">
    <property type="entry name" value="GGDEF"/>
    <property type="match status" value="1"/>
</dbReference>
<dbReference type="InterPro" id="IPR043128">
    <property type="entry name" value="Rev_trsase/Diguanyl_cyclase"/>
</dbReference>
<dbReference type="eggNOG" id="COG3706">
    <property type="taxonomic scope" value="Bacteria"/>
</dbReference>
<dbReference type="PANTHER" id="PTHR45138">
    <property type="entry name" value="REGULATORY COMPONENTS OF SENSORY TRANSDUCTION SYSTEM"/>
    <property type="match status" value="1"/>
</dbReference>
<proteinExistence type="predicted"/>
<dbReference type="FunFam" id="3.30.70.270:FF:000001">
    <property type="entry name" value="Diguanylate cyclase domain protein"/>
    <property type="match status" value="1"/>
</dbReference>